<sequence>MRRLLPVTGNWGSLLATLIPLALVIAVSPLTIIPAVLVLHSPRPRPTSLAFLGGWMLGLTALTAIFVAGSGLFAGLHKSPPSWASWLRVVLGSALILFGIYRWLTRHGHGEAPRWMRTFDTITPKRAGITALVLTVVRLEVSLLCLAGGLAIGTSGLGVGGKWFFAAVFIVLSGSTVAIPILGYAAAGDRLDEPLNRLKEWMQQNHAAMLAAVLVLIGLMVLYNGISALK</sequence>
<comment type="caution">
    <text evidence="2">The sequence shown here is derived from an EMBL/GenBank/DDBJ whole genome shotgun (WGS) entry which is preliminary data.</text>
</comment>
<dbReference type="AlphaFoldDB" id="A0A0Q2M790"/>
<keyword evidence="1" id="KW-1133">Transmembrane helix</keyword>
<gene>
    <name evidence="2" type="ORF">AO501_32160</name>
</gene>
<organism evidence="2 3">
    <name type="scientific">Mycobacterium gordonae</name>
    <dbReference type="NCBI Taxonomy" id="1778"/>
    <lineage>
        <taxon>Bacteria</taxon>
        <taxon>Bacillati</taxon>
        <taxon>Actinomycetota</taxon>
        <taxon>Actinomycetes</taxon>
        <taxon>Mycobacteriales</taxon>
        <taxon>Mycobacteriaceae</taxon>
        <taxon>Mycobacterium</taxon>
    </lineage>
</organism>
<proteinExistence type="predicted"/>
<feature type="transmembrane region" description="Helical" evidence="1">
    <location>
        <begin position="86"/>
        <end position="105"/>
    </location>
</feature>
<evidence type="ECO:0008006" key="4">
    <source>
        <dbReference type="Google" id="ProtNLM"/>
    </source>
</evidence>
<feature type="transmembrane region" description="Helical" evidence="1">
    <location>
        <begin position="49"/>
        <end position="74"/>
    </location>
</feature>
<protein>
    <recommendedName>
        <fullName evidence="4">GAP family protein</fullName>
    </recommendedName>
</protein>
<dbReference type="Proteomes" id="UP000051677">
    <property type="component" value="Unassembled WGS sequence"/>
</dbReference>
<dbReference type="RefSeq" id="WP_055581307.1">
    <property type="nucleotide sequence ID" value="NZ_LKTM01000369.1"/>
</dbReference>
<feature type="transmembrane region" description="Helical" evidence="1">
    <location>
        <begin position="12"/>
        <end position="37"/>
    </location>
</feature>
<name>A0A0Q2M790_MYCGO</name>
<feature type="transmembrane region" description="Helical" evidence="1">
    <location>
        <begin position="207"/>
        <end position="226"/>
    </location>
</feature>
<evidence type="ECO:0000313" key="2">
    <source>
        <dbReference type="EMBL" id="KQH75743.1"/>
    </source>
</evidence>
<feature type="transmembrane region" description="Helical" evidence="1">
    <location>
        <begin position="163"/>
        <end position="186"/>
    </location>
</feature>
<accession>A0A0Q2M790</accession>
<evidence type="ECO:0000256" key="1">
    <source>
        <dbReference type="SAM" id="Phobius"/>
    </source>
</evidence>
<keyword evidence="1" id="KW-0472">Membrane</keyword>
<dbReference type="EMBL" id="LKTM01000369">
    <property type="protein sequence ID" value="KQH75743.1"/>
    <property type="molecule type" value="Genomic_DNA"/>
</dbReference>
<dbReference type="STRING" id="1778.A9W97_25600"/>
<dbReference type="Pfam" id="PF11139">
    <property type="entry name" value="SfLAP"/>
    <property type="match status" value="1"/>
</dbReference>
<dbReference type="OrthoDB" id="4753036at2"/>
<feature type="transmembrane region" description="Helical" evidence="1">
    <location>
        <begin position="126"/>
        <end position="151"/>
    </location>
</feature>
<dbReference type="InterPro" id="IPR021315">
    <property type="entry name" value="Gap/Sap"/>
</dbReference>
<keyword evidence="1" id="KW-0812">Transmembrane</keyword>
<evidence type="ECO:0000313" key="3">
    <source>
        <dbReference type="Proteomes" id="UP000051677"/>
    </source>
</evidence>
<reference evidence="2 3" key="1">
    <citation type="submission" date="2015-10" db="EMBL/GenBank/DDBJ databases">
        <title>Mycobacterium gordonae draft genome assembly.</title>
        <authorList>
            <person name="Ustinova V."/>
            <person name="Smirnova T."/>
            <person name="Blagodatskikh K."/>
            <person name="Varlamov D."/>
            <person name="Larionova E."/>
            <person name="Chernousova L."/>
        </authorList>
    </citation>
    <scope>NUCLEOTIDE SEQUENCE [LARGE SCALE GENOMIC DNA]</scope>
    <source>
        <strain evidence="2 3">CTRI 14-8773</strain>
    </source>
</reference>